<evidence type="ECO:0000313" key="1">
    <source>
        <dbReference type="EMBL" id="CCQ89427.1"/>
    </source>
</evidence>
<reference evidence="1 2" key="1">
    <citation type="journal article" date="2013" name="Front. Microbiol.">
        <title>The genome of Nitrospina gracilis illuminates the metabolism and evolution of the major marine nitrite oxidizer.</title>
        <authorList>
            <person name="Luecker S."/>
            <person name="Nowka B."/>
            <person name="Rattei T."/>
            <person name="Spieck E."/>
            <person name="and Daims H."/>
        </authorList>
    </citation>
    <scope>NUCLEOTIDE SEQUENCE [LARGE SCALE GENOMIC DNA]</scope>
    <source>
        <strain evidence="1 2">3/211</strain>
    </source>
</reference>
<name>M1YV02_NITG3</name>
<proteinExistence type="predicted"/>
<dbReference type="AlphaFoldDB" id="M1YV02"/>
<gene>
    <name evidence="1" type="ORF">NITGR_1040045</name>
</gene>
<dbReference type="Proteomes" id="UP000011704">
    <property type="component" value="Unassembled WGS sequence"/>
</dbReference>
<organism evidence="1 2">
    <name type="scientific">Nitrospina gracilis (strain 3/211)</name>
    <dbReference type="NCBI Taxonomy" id="1266370"/>
    <lineage>
        <taxon>Bacteria</taxon>
        <taxon>Pseudomonadati</taxon>
        <taxon>Nitrospinota/Tectimicrobiota group</taxon>
        <taxon>Nitrospinota</taxon>
        <taxon>Nitrospinia</taxon>
        <taxon>Nitrospinales</taxon>
        <taxon>Nitrospinaceae</taxon>
        <taxon>Nitrospina</taxon>
    </lineage>
</organism>
<accession>M1YV02</accession>
<protein>
    <submittedName>
        <fullName evidence="1">Uncharacterized protein</fullName>
    </submittedName>
</protein>
<dbReference type="EMBL" id="CAQJ01000007">
    <property type="protein sequence ID" value="CCQ89427.1"/>
    <property type="molecule type" value="Genomic_DNA"/>
</dbReference>
<keyword evidence="2" id="KW-1185">Reference proteome</keyword>
<evidence type="ECO:0000313" key="2">
    <source>
        <dbReference type="Proteomes" id="UP000011704"/>
    </source>
</evidence>
<dbReference type="RefSeq" id="WP_005005828.1">
    <property type="nucleotide sequence ID" value="NZ_HG422173.1"/>
</dbReference>
<sequence length="118" mass="13412">MSWHDTLEQEILHLYQEPVIGSGYSNTYGEANLVNLVTKFRSLESEQMEYMKSMVVTFSQSDDLASSYVSVGVLHALGMHDHVENAYQWAEGRDDSHMFTSHFDIGKSLAEHFVINPP</sequence>
<dbReference type="HOGENOM" id="CLU_2070622_0_0_0"/>
<dbReference type="InParanoid" id="M1YV02"/>
<comment type="caution">
    <text evidence="1">The sequence shown here is derived from an EMBL/GenBank/DDBJ whole genome shotgun (WGS) entry which is preliminary data.</text>
</comment>